<evidence type="ECO:0000256" key="9">
    <source>
        <dbReference type="ARBA" id="ARBA00023136"/>
    </source>
</evidence>
<dbReference type="PANTHER" id="PTHR18966">
    <property type="entry name" value="IONOTROPIC GLUTAMATE RECEPTOR"/>
    <property type="match status" value="1"/>
</dbReference>
<feature type="transmembrane region" description="Helical" evidence="18">
    <location>
        <begin position="1146"/>
        <end position="1171"/>
    </location>
</feature>
<comment type="similarity">
    <text evidence="2">Belongs to the glutamate-gated ion channel (TC 1.A.10.1) family.</text>
</comment>
<evidence type="ECO:0000256" key="2">
    <source>
        <dbReference type="ARBA" id="ARBA00008685"/>
    </source>
</evidence>
<evidence type="ECO:0000256" key="12">
    <source>
        <dbReference type="ARBA" id="ARBA00023257"/>
    </source>
</evidence>
<keyword evidence="22" id="KW-1185">Reference proteome</keyword>
<evidence type="ECO:0008006" key="23">
    <source>
        <dbReference type="Google" id="ProtNLM"/>
    </source>
</evidence>
<protein>
    <recommendedName>
        <fullName evidence="23">Glutamate receptor ionotropic, NMDA 2B</fullName>
    </recommendedName>
</protein>
<proteinExistence type="inferred from homology"/>
<feature type="transmembrane region" description="Helical" evidence="18">
    <location>
        <begin position="961"/>
        <end position="984"/>
    </location>
</feature>
<dbReference type="GO" id="GO:0038023">
    <property type="term" value="F:signaling receptor activity"/>
    <property type="evidence" value="ECO:0007669"/>
    <property type="project" value="InterPro"/>
</dbReference>
<reference evidence="21 22" key="1">
    <citation type="journal article" date="2015" name="Nat. Commun.">
        <title>Lucilia cuprina genome unlocks parasitic fly biology to underpin future interventions.</title>
        <authorList>
            <person name="Anstead C.A."/>
            <person name="Korhonen P.K."/>
            <person name="Young N.D."/>
            <person name="Hall R.S."/>
            <person name="Jex A.R."/>
            <person name="Murali S.C."/>
            <person name="Hughes D.S."/>
            <person name="Lee S.F."/>
            <person name="Perry T."/>
            <person name="Stroehlein A.J."/>
            <person name="Ansell B.R."/>
            <person name="Breugelmans B."/>
            <person name="Hofmann A."/>
            <person name="Qu J."/>
            <person name="Dugan S."/>
            <person name="Lee S.L."/>
            <person name="Chao H."/>
            <person name="Dinh H."/>
            <person name="Han Y."/>
            <person name="Doddapaneni H.V."/>
            <person name="Worley K.C."/>
            <person name="Muzny D.M."/>
            <person name="Ioannidis P."/>
            <person name="Waterhouse R.M."/>
            <person name="Zdobnov E.M."/>
            <person name="James P.J."/>
            <person name="Bagnall N.H."/>
            <person name="Kotze A.C."/>
            <person name="Gibbs R.A."/>
            <person name="Richards S."/>
            <person name="Batterham P."/>
            <person name="Gasser R.B."/>
        </authorList>
    </citation>
    <scope>NUCLEOTIDE SEQUENCE [LARGE SCALE GENOMIC DNA]</scope>
    <source>
        <strain evidence="21 22">LS</strain>
        <tissue evidence="21">Full body</tissue>
    </source>
</reference>
<dbReference type="GO" id="GO:0045211">
    <property type="term" value="C:postsynaptic membrane"/>
    <property type="evidence" value="ECO:0007669"/>
    <property type="project" value="UniProtKB-SubCell"/>
</dbReference>
<feature type="domain" description="Ionotropic glutamate receptor C-terminal" evidence="19">
    <location>
        <begin position="769"/>
        <end position="1126"/>
    </location>
</feature>
<dbReference type="FunFam" id="3.40.190.10:FF:000157">
    <property type="entry name" value="Glutamate receptor ionotropic, NMDA 2B"/>
    <property type="match status" value="1"/>
</dbReference>
<keyword evidence="8" id="KW-0406">Ion transport</keyword>
<dbReference type="InterPro" id="IPR028082">
    <property type="entry name" value="Peripla_BP_I"/>
</dbReference>
<comment type="caution">
    <text evidence="21">The sequence shown here is derived from an EMBL/GenBank/DDBJ whole genome shotgun (WGS) entry which is preliminary data.</text>
</comment>
<evidence type="ECO:0000256" key="16">
    <source>
        <dbReference type="PIRSR" id="PIRSR601508-1"/>
    </source>
</evidence>
<feature type="transmembrane region" description="Helical" evidence="18">
    <location>
        <begin position="887"/>
        <end position="909"/>
    </location>
</feature>
<evidence type="ECO:0000256" key="17">
    <source>
        <dbReference type="PIRSR" id="PIRSR601508-3"/>
    </source>
</evidence>
<evidence type="ECO:0000256" key="4">
    <source>
        <dbReference type="ARBA" id="ARBA00022475"/>
    </source>
</evidence>
<evidence type="ECO:0000256" key="3">
    <source>
        <dbReference type="ARBA" id="ARBA00022448"/>
    </source>
</evidence>
<evidence type="ECO:0000256" key="7">
    <source>
        <dbReference type="ARBA" id="ARBA00023018"/>
    </source>
</evidence>
<evidence type="ECO:0000259" key="20">
    <source>
        <dbReference type="SMART" id="SM00918"/>
    </source>
</evidence>
<dbReference type="GO" id="GO:0015276">
    <property type="term" value="F:ligand-gated monoatomic ion channel activity"/>
    <property type="evidence" value="ECO:0007669"/>
    <property type="project" value="InterPro"/>
</dbReference>
<dbReference type="FunFam" id="3.40.50.2300:FF:000193">
    <property type="entry name" value="Glutamate receptor ionotropic, NMDA 2B"/>
    <property type="match status" value="1"/>
</dbReference>
<dbReference type="InterPro" id="IPR001508">
    <property type="entry name" value="Iono_Glu_rcpt_met"/>
</dbReference>
<evidence type="ECO:0000256" key="10">
    <source>
        <dbReference type="ARBA" id="ARBA00023170"/>
    </source>
</evidence>
<dbReference type="CDD" id="cd13718">
    <property type="entry name" value="PBP2_iGluR_NMDA_Nr2"/>
    <property type="match status" value="1"/>
</dbReference>
<dbReference type="InterPro" id="IPR015683">
    <property type="entry name" value="Ionotropic_Glu_rcpt"/>
</dbReference>
<dbReference type="STRING" id="7375.A0A0L0C858"/>
<dbReference type="FunFam" id="3.40.190.10:FF:000143">
    <property type="entry name" value="Glutamate receptor ionotropic, NMDA 2B"/>
    <property type="match status" value="1"/>
</dbReference>
<keyword evidence="4" id="KW-1003">Cell membrane</keyword>
<dbReference type="SUPFAM" id="SSF53850">
    <property type="entry name" value="Periplasmic binding protein-like II"/>
    <property type="match status" value="1"/>
</dbReference>
<dbReference type="Proteomes" id="UP000037069">
    <property type="component" value="Unassembled WGS sequence"/>
</dbReference>
<dbReference type="SMART" id="SM00918">
    <property type="entry name" value="Lig_chan-Glu_bd"/>
    <property type="match status" value="1"/>
</dbReference>
<keyword evidence="12" id="KW-0628">Postsynaptic cell membrane</keyword>
<dbReference type="Pfam" id="PF00060">
    <property type="entry name" value="Lig_chan"/>
    <property type="match status" value="1"/>
</dbReference>
<evidence type="ECO:0000313" key="22">
    <source>
        <dbReference type="Proteomes" id="UP000037069"/>
    </source>
</evidence>
<accession>A0A0L0C858</accession>
<gene>
    <name evidence="21" type="ORF">FF38_04895</name>
</gene>
<feature type="disulfide bond" evidence="17">
    <location>
        <begin position="1075"/>
        <end position="1128"/>
    </location>
</feature>
<evidence type="ECO:0000256" key="14">
    <source>
        <dbReference type="ARBA" id="ARBA00023303"/>
    </source>
</evidence>
<evidence type="ECO:0000256" key="6">
    <source>
        <dbReference type="ARBA" id="ARBA00022989"/>
    </source>
</evidence>
<evidence type="ECO:0000256" key="1">
    <source>
        <dbReference type="ARBA" id="ARBA00004651"/>
    </source>
</evidence>
<evidence type="ECO:0000256" key="15">
    <source>
        <dbReference type="ARBA" id="ARBA00034100"/>
    </source>
</evidence>
<dbReference type="OrthoDB" id="5984008at2759"/>
<evidence type="ECO:0000256" key="8">
    <source>
        <dbReference type="ARBA" id="ARBA00023065"/>
    </source>
</evidence>
<feature type="transmembrane region" description="Helical" evidence="18">
    <location>
        <begin position="929"/>
        <end position="949"/>
    </location>
</feature>
<keyword evidence="17" id="KW-1015">Disulfide bond</keyword>
<keyword evidence="3" id="KW-0813">Transport</keyword>
<feature type="domain" description="Ionotropic glutamate receptor L-glutamate and glycine-binding" evidence="20">
    <location>
        <begin position="773"/>
        <end position="831"/>
    </location>
</feature>
<dbReference type="OMA" id="YWLAGAC"/>
<keyword evidence="7" id="KW-0770">Synapse</keyword>
<evidence type="ECO:0000256" key="13">
    <source>
        <dbReference type="ARBA" id="ARBA00023286"/>
    </source>
</evidence>
<dbReference type="Pfam" id="PF10613">
    <property type="entry name" value="Lig_chan-Glu_bd"/>
    <property type="match status" value="1"/>
</dbReference>
<evidence type="ECO:0000313" key="21">
    <source>
        <dbReference type="EMBL" id="KNC28623.1"/>
    </source>
</evidence>
<comment type="subcellular location">
    <subcellularLocation>
        <location evidence="1">Cell membrane</location>
        <topology evidence="1">Multi-pass membrane protein</topology>
    </subcellularLocation>
    <subcellularLocation>
        <location evidence="15">Postsynaptic cell membrane</location>
    </subcellularLocation>
</comment>
<keyword evidence="10" id="KW-0675">Receptor</keyword>
<dbReference type="PRINTS" id="PR00177">
    <property type="entry name" value="NMDARECEPTOR"/>
</dbReference>
<dbReference type="SUPFAM" id="SSF53822">
    <property type="entry name" value="Periplasmic binding protein-like I"/>
    <property type="match status" value="1"/>
</dbReference>
<feature type="binding site" evidence="16">
    <location>
        <position position="1020"/>
    </location>
    <ligand>
        <name>L-glutamate</name>
        <dbReference type="ChEBI" id="CHEBI:29985"/>
    </ligand>
</feature>
<feature type="transmembrane region" description="Helical" evidence="18">
    <location>
        <begin position="286"/>
        <end position="307"/>
    </location>
</feature>
<keyword evidence="13" id="KW-1071">Ligand-gated ion channel</keyword>
<feature type="binding site" evidence="16">
    <location>
        <position position="1061"/>
    </location>
    <ligand>
        <name>L-glutamate</name>
        <dbReference type="ChEBI" id="CHEBI:29985"/>
    </ligand>
</feature>
<evidence type="ECO:0000256" key="5">
    <source>
        <dbReference type="ARBA" id="ARBA00022692"/>
    </source>
</evidence>
<dbReference type="FunFam" id="1.10.287.70:FF:000199">
    <property type="entry name" value="Glutamate receptor ionotropic, NMDA 2B"/>
    <property type="match status" value="1"/>
</dbReference>
<dbReference type="Gene3D" id="3.40.50.2300">
    <property type="match status" value="2"/>
</dbReference>
<dbReference type="Pfam" id="PF01094">
    <property type="entry name" value="ANF_receptor"/>
    <property type="match status" value="1"/>
</dbReference>
<dbReference type="EMBL" id="JRES01000755">
    <property type="protein sequence ID" value="KNC28623.1"/>
    <property type="molecule type" value="Genomic_DNA"/>
</dbReference>
<keyword evidence="14" id="KW-0407">Ion channel</keyword>
<evidence type="ECO:0000256" key="18">
    <source>
        <dbReference type="SAM" id="Phobius"/>
    </source>
</evidence>
<dbReference type="InterPro" id="IPR001828">
    <property type="entry name" value="ANF_lig-bd_rcpt"/>
</dbReference>
<keyword evidence="5 18" id="KW-0812">Transmembrane</keyword>
<evidence type="ECO:0000256" key="11">
    <source>
        <dbReference type="ARBA" id="ARBA00023180"/>
    </source>
</evidence>
<keyword evidence="6 18" id="KW-1133">Transmembrane helix</keyword>
<dbReference type="InterPro" id="IPR001320">
    <property type="entry name" value="Iontro_rcpt_C"/>
</dbReference>
<dbReference type="InterPro" id="IPR019594">
    <property type="entry name" value="Glu/Gly-bd"/>
</dbReference>
<dbReference type="Gene3D" id="3.40.190.10">
    <property type="entry name" value="Periplasmic binding protein-like II"/>
    <property type="match status" value="2"/>
</dbReference>
<name>A0A0L0C858_LUCCU</name>
<organism evidence="21 22">
    <name type="scientific">Lucilia cuprina</name>
    <name type="common">Green bottle fly</name>
    <name type="synonym">Australian sheep blowfly</name>
    <dbReference type="NCBI Taxonomy" id="7375"/>
    <lineage>
        <taxon>Eukaryota</taxon>
        <taxon>Metazoa</taxon>
        <taxon>Ecdysozoa</taxon>
        <taxon>Arthropoda</taxon>
        <taxon>Hexapoda</taxon>
        <taxon>Insecta</taxon>
        <taxon>Pterygota</taxon>
        <taxon>Neoptera</taxon>
        <taxon>Endopterygota</taxon>
        <taxon>Diptera</taxon>
        <taxon>Brachycera</taxon>
        <taxon>Muscomorpha</taxon>
        <taxon>Oestroidea</taxon>
        <taxon>Calliphoridae</taxon>
        <taxon>Luciliinae</taxon>
        <taxon>Lucilia</taxon>
    </lineage>
</organism>
<dbReference type="SMART" id="SM00079">
    <property type="entry name" value="PBPe"/>
    <property type="match status" value="1"/>
</dbReference>
<evidence type="ECO:0000259" key="19">
    <source>
        <dbReference type="SMART" id="SM00079"/>
    </source>
</evidence>
<keyword evidence="9 18" id="KW-0472">Membrane</keyword>
<dbReference type="FunFam" id="3.40.190.10:FF:000155">
    <property type="entry name" value="Glutamate receptor ionotropic, NMDA 2B"/>
    <property type="match status" value="1"/>
</dbReference>
<sequence length="1305" mass="147590">MKGFNLRQVKEGLNSRHKSKNCWSLKQQLPLSLRNETGGKTTIQKNLVSEIELQLKRQTFKLNMAQPYERWKVEGGETKTTTAIKTSCKFNTKNTADFKCIKQTTINTFSSPRCHRYFHKYKPNKSSGNKNSNSTCVNNTKHNLIRKSTDDPTTINTKTNTSTITTTSSNSNNYKSNNYNYYYSTTKCLSPKKTHFLSLDKTTTATVRAKGKTIAATNTSNSSSAKSALITTTNDKNSMIYNNDSTSIPSTSSSYQTTLNLNNCSTKSTTTTATTTPPHIVAKSSIFYIILFLGFILLYSCPATQAIRLANSITKSSSANKEQLYIGLIAPHTNFGKREYLRAIHTAVSGLNRTRGAKLTFFKDYQFEPRNIRFDMMSLTPSPTAILSTLCKEFLQFNVSAILYMMNNEQFGHSTASAQYFLQLAGYLGIPVISWNADNSGLERRASQSTLQLQLAPSIEHQSAAMLSILERYKWHQFSVVTSQIAGHDDFVQAVRERVAEMQDHFKFTILNSIVVTRTSDLMELVNSEARVMLLYATQSEAITILRAAEDLKLTGENYVWVVSQSVIEKKDAHPQFPVGMLGVHFDTSSAALMNEISNAIKIYGYGVEAYVSDPANHGKKLNTQSLSCEDEGRGRWDNGELFFKYLRNVSIDGDLNKPNIEFTADGDLKSAELKIMNLRPGANNKNLVWEEIGVWKSWETQKLDIRDIAWPGNSHAPPQGVPEKFHLKITFLEEAPYINLSPADPVSGKCLMDRGVLCRVAADHEMADIDVGQAHRNESFYQCCSGFCIDLLEKFAEELGFTYELVRVEDGKWGTLENGKWNGLIAELVNRKTDMVLTSLMINTEREAVVDFSEPFMETGIAIVVAKRTGIISPTAFLEPFDTASWMLVGIVAIQAATFMIFLFEWLSPSGYDMKLYLQNTNVTPYRFSLFRTYWLVWAVLFQAAVHVDSPRGFTSRFMTNVWALFAVVFLAIYTANLAAFMITREEFHEFSGLNDSRLVHPYSHKPSFKFGTIPYSHTDSTINKYYKEMHYYMRQYNKSSVADGVAAVLNGNLDSFIYDGTVLDYLVAQDEDCRLMTVGSWYAMTGYGLAFSRNSKYVQMFNKRLLEFRANGDLERLRRYWMTGTCRPGKQEHKSSDPLALEQFLSAFLLLMAGILLAALLLLLEHVYFKYIRKRIAKKDGGHCCALISLSMGKSLTFRGAVYEATEILKKHRCNDPICDTHLWKVKHELDMTRLRVRQLEKTMDKHGIKAPQLRLASSSDLLNHHHLKERPPLMGNLSLAASAQDLYRWSYKTEIAEMETVL</sequence>
<keyword evidence="11" id="KW-0325">Glycoprotein</keyword>
<feature type="binding site" evidence="16">
    <location>
        <position position="847"/>
    </location>
    <ligand>
        <name>L-glutamate</name>
        <dbReference type="ChEBI" id="CHEBI:29985"/>
    </ligand>
</feature>